<keyword evidence="4" id="KW-1185">Reference proteome</keyword>
<evidence type="ECO:0000313" key="3">
    <source>
        <dbReference type="EMBL" id="GAA4017790.1"/>
    </source>
</evidence>
<keyword evidence="1" id="KW-0812">Transmembrane</keyword>
<feature type="transmembrane region" description="Helical" evidence="1">
    <location>
        <begin position="89"/>
        <end position="110"/>
    </location>
</feature>
<reference evidence="4" key="1">
    <citation type="journal article" date="2019" name="Int. J. Syst. Evol. Microbiol.">
        <title>The Global Catalogue of Microorganisms (GCM) 10K type strain sequencing project: providing services to taxonomists for standard genome sequencing and annotation.</title>
        <authorList>
            <consortium name="The Broad Institute Genomics Platform"/>
            <consortium name="The Broad Institute Genome Sequencing Center for Infectious Disease"/>
            <person name="Wu L."/>
            <person name="Ma J."/>
        </authorList>
    </citation>
    <scope>NUCLEOTIDE SEQUENCE [LARGE SCALE GENOMIC DNA]</scope>
    <source>
        <strain evidence="4">JCM 17342</strain>
    </source>
</reference>
<feature type="domain" description="DUF1648" evidence="2">
    <location>
        <begin position="22"/>
        <end position="59"/>
    </location>
</feature>
<organism evidence="3 4">
    <name type="scientific">Allokutzneria multivorans</name>
    <dbReference type="NCBI Taxonomy" id="1142134"/>
    <lineage>
        <taxon>Bacteria</taxon>
        <taxon>Bacillati</taxon>
        <taxon>Actinomycetota</taxon>
        <taxon>Actinomycetes</taxon>
        <taxon>Pseudonocardiales</taxon>
        <taxon>Pseudonocardiaceae</taxon>
        <taxon>Allokutzneria</taxon>
    </lineage>
</organism>
<evidence type="ECO:0000313" key="4">
    <source>
        <dbReference type="Proteomes" id="UP001501747"/>
    </source>
</evidence>
<dbReference type="InterPro" id="IPR012867">
    <property type="entry name" value="DUF1648"/>
</dbReference>
<proteinExistence type="predicted"/>
<protein>
    <submittedName>
        <fullName evidence="3">DUF1648 domain-containing protein</fullName>
    </submittedName>
</protein>
<evidence type="ECO:0000259" key="2">
    <source>
        <dbReference type="Pfam" id="PF07853"/>
    </source>
</evidence>
<gene>
    <name evidence="3" type="ORF">GCM10022247_46470</name>
</gene>
<feature type="transmembrane region" description="Helical" evidence="1">
    <location>
        <begin position="206"/>
        <end position="226"/>
    </location>
</feature>
<dbReference type="EMBL" id="BAABAL010000017">
    <property type="protein sequence ID" value="GAA4017790.1"/>
    <property type="molecule type" value="Genomic_DNA"/>
</dbReference>
<dbReference type="Proteomes" id="UP001501747">
    <property type="component" value="Unassembled WGS sequence"/>
</dbReference>
<name>A0ABP7SYA7_9PSEU</name>
<accession>A0ABP7SYA7</accession>
<evidence type="ECO:0000256" key="1">
    <source>
        <dbReference type="SAM" id="Phobius"/>
    </source>
</evidence>
<feature type="transmembrane region" description="Helical" evidence="1">
    <location>
        <begin position="179"/>
        <end position="200"/>
    </location>
</feature>
<feature type="transmembrane region" description="Helical" evidence="1">
    <location>
        <begin position="56"/>
        <end position="77"/>
    </location>
</feature>
<dbReference type="RefSeq" id="WP_344878165.1">
    <property type="nucleotide sequence ID" value="NZ_BAABAL010000017.1"/>
</dbReference>
<dbReference type="Pfam" id="PF07853">
    <property type="entry name" value="DUF1648"/>
    <property type="match status" value="1"/>
</dbReference>
<feature type="transmembrane region" description="Helical" evidence="1">
    <location>
        <begin position="122"/>
        <end position="146"/>
    </location>
</feature>
<comment type="caution">
    <text evidence="3">The sequence shown here is derived from an EMBL/GenBank/DDBJ whole genome shotgun (WGS) entry which is preliminary data.</text>
</comment>
<keyword evidence="1" id="KW-1133">Transmembrane helix</keyword>
<keyword evidence="1" id="KW-0472">Membrane</keyword>
<sequence length="324" mass="34149">MRSPKFARRLLLTLVAPLLALGGTWLLWSSLADRLPDRLATHFGPSGNADGFMATNGFLLKTGPLIGVLGIALVVMVVAMRRNPHGQRFVVTCSFALSALFGLMHAQILWGNADATDASTVVLSWWALLLVLLAAPIAGALGYVLAGHVPAPPRTEPLPEDAPRMPLAATERASWSQTITTPLCLLGGGVLFFIGAGLGASVAWPALIAILPALLLFLSASIRVTVNGAGMTVRPSLVSWPRKRIALSEVAVVHVKKIRPFKDFGGWGYRFNGAASGVVLRAGDAIVVELTNGSEFVVTADDAHTAAALLNSLAERARTGDRPC</sequence>